<dbReference type="SUPFAM" id="SSF53098">
    <property type="entry name" value="Ribonuclease H-like"/>
    <property type="match status" value="1"/>
</dbReference>
<feature type="compositionally biased region" description="Basic and acidic residues" evidence="2">
    <location>
        <begin position="856"/>
        <end position="872"/>
    </location>
</feature>
<evidence type="ECO:0000256" key="1">
    <source>
        <dbReference type="ARBA" id="ARBA00022750"/>
    </source>
</evidence>
<keyword evidence="6" id="KW-1185">Reference proteome</keyword>
<dbReference type="InterPro" id="IPR054722">
    <property type="entry name" value="PolX-like_BBD"/>
</dbReference>
<proteinExistence type="predicted"/>
<dbReference type="InterPro" id="IPR036397">
    <property type="entry name" value="RNaseH_sf"/>
</dbReference>
<dbReference type="InterPro" id="IPR029472">
    <property type="entry name" value="Copia-like_N"/>
</dbReference>
<evidence type="ECO:0000256" key="2">
    <source>
        <dbReference type="SAM" id="MobiDB-lite"/>
    </source>
</evidence>
<dbReference type="Pfam" id="PF25597">
    <property type="entry name" value="SH3_retrovirus"/>
    <property type="match status" value="1"/>
</dbReference>
<feature type="region of interest" description="Disordered" evidence="2">
    <location>
        <begin position="302"/>
        <end position="329"/>
    </location>
</feature>
<dbReference type="AlphaFoldDB" id="A0AA38SE07"/>
<feature type="compositionally biased region" description="Basic and acidic residues" evidence="2">
    <location>
        <begin position="302"/>
        <end position="316"/>
    </location>
</feature>
<evidence type="ECO:0000259" key="4">
    <source>
        <dbReference type="PROSITE" id="PS50994"/>
    </source>
</evidence>
<dbReference type="Pfam" id="PF14244">
    <property type="entry name" value="Retrotran_gag_3"/>
    <property type="match status" value="1"/>
</dbReference>
<keyword evidence="1" id="KW-0378">Hydrolase</keyword>
<comment type="caution">
    <text evidence="5">The sequence shown here is derived from an EMBL/GenBank/DDBJ whole genome shotgun (WGS) entry which is preliminary data.</text>
</comment>
<dbReference type="InterPro" id="IPR043502">
    <property type="entry name" value="DNA/RNA_pol_sf"/>
</dbReference>
<dbReference type="InterPro" id="IPR001584">
    <property type="entry name" value="Integrase_cat-core"/>
</dbReference>
<dbReference type="InterPro" id="IPR057670">
    <property type="entry name" value="SH3_retrovirus"/>
</dbReference>
<accession>A0AA38SE07</accession>
<dbReference type="SUPFAM" id="SSF56672">
    <property type="entry name" value="DNA/RNA polymerases"/>
    <property type="match status" value="1"/>
</dbReference>
<dbReference type="Pfam" id="PF07727">
    <property type="entry name" value="RVT_2"/>
    <property type="match status" value="1"/>
</dbReference>
<keyword evidence="3" id="KW-0812">Transmembrane</keyword>
<name>A0AA38SE07_9ASTR</name>
<dbReference type="Proteomes" id="UP001172457">
    <property type="component" value="Chromosome 7"/>
</dbReference>
<dbReference type="PANTHER" id="PTHR37610:SF98">
    <property type="entry name" value="TRANSCRIPTION FACTOR INTERACTOR AND REGULATOR CCHC(ZN) FAMILY"/>
    <property type="match status" value="1"/>
</dbReference>
<dbReference type="PROSITE" id="PS50994">
    <property type="entry name" value="INTEGRASE"/>
    <property type="match status" value="1"/>
</dbReference>
<keyword evidence="1" id="KW-0645">Protease</keyword>
<dbReference type="Gene3D" id="3.30.420.10">
    <property type="entry name" value="Ribonuclease H-like superfamily/Ribonuclease H"/>
    <property type="match status" value="1"/>
</dbReference>
<protein>
    <recommendedName>
        <fullName evidence="4">Integrase catalytic domain-containing protein</fullName>
    </recommendedName>
</protein>
<evidence type="ECO:0000256" key="3">
    <source>
        <dbReference type="SAM" id="Phobius"/>
    </source>
</evidence>
<dbReference type="Pfam" id="PF22936">
    <property type="entry name" value="Pol_BBD"/>
    <property type="match status" value="1"/>
</dbReference>
<gene>
    <name evidence="5" type="ORF">OSB04_026830</name>
</gene>
<dbReference type="InterPro" id="IPR013103">
    <property type="entry name" value="RVT_2"/>
</dbReference>
<dbReference type="GO" id="GO:0004190">
    <property type="term" value="F:aspartic-type endopeptidase activity"/>
    <property type="evidence" value="ECO:0007669"/>
    <property type="project" value="UniProtKB-KW"/>
</dbReference>
<feature type="region of interest" description="Disordered" evidence="2">
    <location>
        <begin position="803"/>
        <end position="872"/>
    </location>
</feature>
<feature type="domain" description="Integrase catalytic" evidence="4">
    <location>
        <begin position="547"/>
        <end position="711"/>
    </location>
</feature>
<dbReference type="EMBL" id="JARYMX010000007">
    <property type="protein sequence ID" value="KAJ9540324.1"/>
    <property type="molecule type" value="Genomic_DNA"/>
</dbReference>
<dbReference type="PANTHER" id="PTHR37610">
    <property type="entry name" value="CCHC-TYPE DOMAIN-CONTAINING PROTEIN"/>
    <property type="match status" value="1"/>
</dbReference>
<dbReference type="InterPro" id="IPR012337">
    <property type="entry name" value="RNaseH-like_sf"/>
</dbReference>
<evidence type="ECO:0000313" key="6">
    <source>
        <dbReference type="Proteomes" id="UP001172457"/>
    </source>
</evidence>
<sequence>MTKDNNRQEGGAKDNNNKKQAGGSIMVDVMSPYFISAADSPNIVFVSGLLRDGNYADWVDDMTNALFAKNKIGFVDGSISIPDEGAAELPLWKRCNAMVKGWLLSSMEKEIRMSVKHAKTAREVWDDLQERFGSESAPRAYELKRALTLTRQEKLSISSYYTKLKGLWDEIQSIFPVPKCKCDGCTCDISKQLVEIREKERLYEFLMGLDESFGTIKTQILSTKPIVSLGTAYHLVSEDEKQKQIATTGRIKVEAAAFQAYGTNRQNREEAKGNQHEKPRCTHCGKFYHTVEHCYEIVGYPEGRKKDRDGDKGRDGRSKHKVSSKTAHLVASSPIPGLSVDQYTKLVEYFGGTSDTSNAEHVDTLPTANMAGKATSLNTWIIDSGASEHITFDGAILENQTRSGDEMAVKIPNGEPIPVMSVGNTSLPNELKIDNVLNIPAFKCNLLSVSKLTKALRCALIFFPDFCVIQDLASRNLIGMGRDAMSVAKEGMAMTVIVDSRVWHKRLGHAAVSKSRYFDNICGISINDEEHCDSCLRAKLTRLLFKEIAFKRKIVSNLFIVTFGVVIKHLLLVLIIFYLFRGVWFFLMKYKSEVNHYLTMFCNMVHTQFGKNVKRIRSDNGVEFQSRQMLDYYTENGILLETSCTDTPQQNGVVERKHRHILEVARALRFEAGLPIEFWGECILTAMYIINRLPTKVLKNKTPYEILFNKRPSYDHLRIFGCLVYVKDNKKGGDKFGVRGRPCVFVGYPHAQRGYRVFDLETRKTYTSRDVKFIENVFPFKDTNIEPRIPELVTQRANEWDEDFIGHKDGNPPVVVQDEASTQDHLQEHVPPQEDTLVEEEMAQNSSQSTVEPENENLRRSDRTKRQPKRLDSYVTEIPQSIDHSQPIANSGTSTVYPLSNFVSYNKFSSTHKACLAAITSHDEPKYYHQAVKNDQWREAMKQEIQALEESKTWTLEPLPPGKKAIDSKWVYKIKYKPNGEIERYKARLVAKGFTQVEGIDFHETFAPVAKLVTMRSLLAVSAKKNWAIHQLDVNNAFLHGDLVEDVYMKIPQGFAKSGETRVCKLRKSLYGLRQASRNWYHKFTRALLDIGFRQSRADHSLFIFKTSGIYVAALIYVDDVILAGNDERKIADVKAYLDGKFSIKDLGPFKYFLGIEVARSQEGIVLSQRKYTLDILEECGFQGS</sequence>
<reference evidence="5" key="1">
    <citation type="submission" date="2023-03" db="EMBL/GenBank/DDBJ databases">
        <title>Chromosome-scale reference genome and RAD-based genetic map of yellow starthistle (Centaurea solstitialis) reveal putative structural variation and QTLs associated with invader traits.</title>
        <authorList>
            <person name="Reatini B."/>
            <person name="Cang F.A."/>
            <person name="Jiang Q."/>
            <person name="Mckibben M.T.W."/>
            <person name="Barker M.S."/>
            <person name="Rieseberg L.H."/>
            <person name="Dlugosch K.M."/>
        </authorList>
    </citation>
    <scope>NUCLEOTIDE SEQUENCE</scope>
    <source>
        <strain evidence="5">CAN-66</strain>
        <tissue evidence="5">Leaf</tissue>
    </source>
</reference>
<feature type="transmembrane region" description="Helical" evidence="3">
    <location>
        <begin position="558"/>
        <end position="580"/>
    </location>
</feature>
<keyword evidence="1" id="KW-0064">Aspartyl protease</keyword>
<evidence type="ECO:0000313" key="5">
    <source>
        <dbReference type="EMBL" id="KAJ9540324.1"/>
    </source>
</evidence>
<dbReference type="GO" id="GO:0003676">
    <property type="term" value="F:nucleic acid binding"/>
    <property type="evidence" value="ECO:0007669"/>
    <property type="project" value="InterPro"/>
</dbReference>
<feature type="compositionally biased region" description="Polar residues" evidence="2">
    <location>
        <begin position="843"/>
        <end position="852"/>
    </location>
</feature>
<organism evidence="5 6">
    <name type="scientific">Centaurea solstitialis</name>
    <name type="common">yellow star-thistle</name>
    <dbReference type="NCBI Taxonomy" id="347529"/>
    <lineage>
        <taxon>Eukaryota</taxon>
        <taxon>Viridiplantae</taxon>
        <taxon>Streptophyta</taxon>
        <taxon>Embryophyta</taxon>
        <taxon>Tracheophyta</taxon>
        <taxon>Spermatophyta</taxon>
        <taxon>Magnoliopsida</taxon>
        <taxon>eudicotyledons</taxon>
        <taxon>Gunneridae</taxon>
        <taxon>Pentapetalae</taxon>
        <taxon>asterids</taxon>
        <taxon>campanulids</taxon>
        <taxon>Asterales</taxon>
        <taxon>Asteraceae</taxon>
        <taxon>Carduoideae</taxon>
        <taxon>Cardueae</taxon>
        <taxon>Centaureinae</taxon>
        <taxon>Centaurea</taxon>
    </lineage>
</organism>
<dbReference type="GO" id="GO:0015074">
    <property type="term" value="P:DNA integration"/>
    <property type="evidence" value="ECO:0007669"/>
    <property type="project" value="InterPro"/>
</dbReference>
<keyword evidence="3" id="KW-1133">Transmembrane helix</keyword>
<keyword evidence="3" id="KW-0472">Membrane</keyword>